<organism evidence="4 5">
    <name type="scientific">Gracilimonas sediminicola</name>
    <dbReference type="NCBI Taxonomy" id="2952158"/>
    <lineage>
        <taxon>Bacteria</taxon>
        <taxon>Pseudomonadati</taxon>
        <taxon>Balneolota</taxon>
        <taxon>Balneolia</taxon>
        <taxon>Balneolales</taxon>
        <taxon>Balneolaceae</taxon>
        <taxon>Gracilimonas</taxon>
    </lineage>
</organism>
<dbReference type="RefSeq" id="WP_255135663.1">
    <property type="nucleotide sequence ID" value="NZ_JANDBC010000003.1"/>
</dbReference>
<feature type="signal peptide" evidence="3">
    <location>
        <begin position="1"/>
        <end position="23"/>
    </location>
</feature>
<dbReference type="EMBL" id="JANDBC010000003">
    <property type="protein sequence ID" value="MCP9292764.1"/>
    <property type="molecule type" value="Genomic_DNA"/>
</dbReference>
<dbReference type="Proteomes" id="UP001139125">
    <property type="component" value="Unassembled WGS sequence"/>
</dbReference>
<feature type="chain" id="PRO_5040995780" description="PEFG-CTERM sorting domain-containing protein" evidence="3">
    <location>
        <begin position="24"/>
        <end position="408"/>
    </location>
</feature>
<feature type="transmembrane region" description="Helical" evidence="2">
    <location>
        <begin position="385"/>
        <end position="406"/>
    </location>
</feature>
<evidence type="ECO:0000313" key="5">
    <source>
        <dbReference type="Proteomes" id="UP001139125"/>
    </source>
</evidence>
<accession>A0A9X2L5N3</accession>
<keyword evidence="1" id="KW-0175">Coiled coil</keyword>
<gene>
    <name evidence="4" type="ORF">NM125_14335</name>
</gene>
<evidence type="ECO:0000256" key="3">
    <source>
        <dbReference type="SAM" id="SignalP"/>
    </source>
</evidence>
<keyword evidence="2" id="KW-0472">Membrane</keyword>
<evidence type="ECO:0000256" key="1">
    <source>
        <dbReference type="SAM" id="Coils"/>
    </source>
</evidence>
<comment type="caution">
    <text evidence="4">The sequence shown here is derived from an EMBL/GenBank/DDBJ whole genome shotgun (WGS) entry which is preliminary data.</text>
</comment>
<sequence length="408" mass="47086">MRRFYTATLVLIALAVGSVSISAQTSDYQVKNNFEERYAELKSSITEAMTVKEIDSLRSEIKDFAYYNEDHEQLLDNALYPETYESTIEELKQRARAAEHKLLIIENQNEKLTQLSNELSTYKSEIANLNERTDSLRNAILASEESESDLSQLVERYRKSMEERDEFVLNMIDSLFITYKDMQGKALAEFTEENGPRALQEEDNPLHVIESVIEENIQILKADNGALQTEDYLRMYVVQNRFSEVWNQIGDDLTRIYAGNKASQWENNIEDKLGDWKASASKNMWASMDSYLEKNNVDLGAFDSNESFYKSIEQFVSKATDASREKVITDENYADFQAFYDFWNGKIKKDWGKFVQEGEVLTMNQISTIDTEIMTWRDEAKPKSFLIPILFGLSLLTIVGLIIVLARK</sequence>
<name>A0A9X2L5N3_9BACT</name>
<reference evidence="4" key="1">
    <citation type="submission" date="2022-06" db="EMBL/GenBank/DDBJ databases">
        <title>Gracilimonas sp. CAU 1638 isolated from sea sediment.</title>
        <authorList>
            <person name="Kim W."/>
        </authorList>
    </citation>
    <scope>NUCLEOTIDE SEQUENCE</scope>
    <source>
        <strain evidence="4">CAU 1638</strain>
    </source>
</reference>
<keyword evidence="2" id="KW-0812">Transmembrane</keyword>
<keyword evidence="2" id="KW-1133">Transmembrane helix</keyword>
<feature type="coiled-coil region" evidence="1">
    <location>
        <begin position="88"/>
        <end position="139"/>
    </location>
</feature>
<evidence type="ECO:0008006" key="6">
    <source>
        <dbReference type="Google" id="ProtNLM"/>
    </source>
</evidence>
<evidence type="ECO:0000313" key="4">
    <source>
        <dbReference type="EMBL" id="MCP9292764.1"/>
    </source>
</evidence>
<dbReference type="AlphaFoldDB" id="A0A9X2L5N3"/>
<keyword evidence="3" id="KW-0732">Signal</keyword>
<keyword evidence="5" id="KW-1185">Reference proteome</keyword>
<proteinExistence type="predicted"/>
<evidence type="ECO:0000256" key="2">
    <source>
        <dbReference type="SAM" id="Phobius"/>
    </source>
</evidence>
<protein>
    <recommendedName>
        <fullName evidence="6">PEFG-CTERM sorting domain-containing protein</fullName>
    </recommendedName>
</protein>